<dbReference type="InterPro" id="IPR011008">
    <property type="entry name" value="Dimeric_a/b-barrel"/>
</dbReference>
<dbReference type="Proteomes" id="UP000553343">
    <property type="component" value="Unassembled WGS sequence"/>
</dbReference>
<evidence type="ECO:0000259" key="1">
    <source>
        <dbReference type="PROSITE" id="PS51725"/>
    </source>
</evidence>
<dbReference type="InterPro" id="IPR050744">
    <property type="entry name" value="AI-2_Isomerase_LsrG"/>
</dbReference>
<accession>A0A850T6Y0</accession>
<keyword evidence="2" id="KW-0560">Oxidoreductase</keyword>
<dbReference type="SUPFAM" id="SSF54909">
    <property type="entry name" value="Dimeric alpha+beta barrel"/>
    <property type="match status" value="1"/>
</dbReference>
<dbReference type="InterPro" id="IPR007138">
    <property type="entry name" value="ABM_dom"/>
</dbReference>
<comment type="caution">
    <text evidence="2">The sequence shown here is derived from an EMBL/GenBank/DDBJ whole genome shotgun (WGS) entry which is preliminary data.</text>
</comment>
<dbReference type="Gene3D" id="3.30.70.100">
    <property type="match status" value="1"/>
</dbReference>
<gene>
    <name evidence="2" type="ORF">HXW94_03830</name>
</gene>
<dbReference type="PANTHER" id="PTHR33336">
    <property type="entry name" value="QUINOL MONOOXYGENASE YGIN-RELATED"/>
    <property type="match status" value="1"/>
</dbReference>
<proteinExistence type="predicted"/>
<dbReference type="PANTHER" id="PTHR33336:SF15">
    <property type="entry name" value="ABM DOMAIN-CONTAINING PROTEIN"/>
    <property type="match status" value="1"/>
</dbReference>
<dbReference type="EMBL" id="JACADJ010000008">
    <property type="protein sequence ID" value="NWH04128.1"/>
    <property type="molecule type" value="Genomic_DNA"/>
</dbReference>
<evidence type="ECO:0000313" key="3">
    <source>
        <dbReference type="Proteomes" id="UP000553343"/>
    </source>
</evidence>
<feature type="domain" description="ABM" evidence="1">
    <location>
        <begin position="2"/>
        <end position="90"/>
    </location>
</feature>
<dbReference type="Pfam" id="PF03992">
    <property type="entry name" value="ABM"/>
    <property type="match status" value="1"/>
</dbReference>
<evidence type="ECO:0000313" key="2">
    <source>
        <dbReference type="EMBL" id="NWH04128.1"/>
    </source>
</evidence>
<keyword evidence="3" id="KW-1185">Reference proteome</keyword>
<sequence>MIILKINLTVLAEKQKEFLQTLLSLIESIKKEKGCSSYALFYEITDKNSFCIMEEWTNQKDLNHHLKSFRFGVLLGTKPLLLKPPIIQIYTPIDIRGMVFVEAIRAKEKE</sequence>
<reference evidence="2 3" key="1">
    <citation type="submission" date="2020-06" db="EMBL/GenBank/DDBJ databases">
        <title>High-quality draft genome of sulfate reducer Desulfobacter latus type strain AcrS2 isolated from marine sediment.</title>
        <authorList>
            <person name="Hoppe M."/>
            <person name="Larsen C.K."/>
            <person name="Marshall I.P.G."/>
            <person name="Schramm A."/>
            <person name="Marietou A.G."/>
        </authorList>
    </citation>
    <scope>NUCLEOTIDE SEQUENCE [LARGE SCALE GENOMIC DNA]</scope>
    <source>
        <strain evidence="2 3">AcRS2</strain>
    </source>
</reference>
<dbReference type="PROSITE" id="PS51725">
    <property type="entry name" value="ABM"/>
    <property type="match status" value="1"/>
</dbReference>
<keyword evidence="2" id="KW-0503">Monooxygenase</keyword>
<dbReference type="RefSeq" id="WP_178365585.1">
    <property type="nucleotide sequence ID" value="NZ_JACADJ010000008.1"/>
</dbReference>
<name>A0A850T6Y0_9BACT</name>
<protein>
    <submittedName>
        <fullName evidence="2">Antibiotic biosynthesis monooxygenase</fullName>
    </submittedName>
</protein>
<dbReference type="AlphaFoldDB" id="A0A850T6Y0"/>
<dbReference type="GO" id="GO:0004497">
    <property type="term" value="F:monooxygenase activity"/>
    <property type="evidence" value="ECO:0007669"/>
    <property type="project" value="UniProtKB-KW"/>
</dbReference>
<organism evidence="2 3">
    <name type="scientific">Desulfobacter latus</name>
    <dbReference type="NCBI Taxonomy" id="2292"/>
    <lineage>
        <taxon>Bacteria</taxon>
        <taxon>Pseudomonadati</taxon>
        <taxon>Thermodesulfobacteriota</taxon>
        <taxon>Desulfobacteria</taxon>
        <taxon>Desulfobacterales</taxon>
        <taxon>Desulfobacteraceae</taxon>
        <taxon>Desulfobacter</taxon>
    </lineage>
</organism>